<dbReference type="EMBL" id="JBIWXY010000002">
    <property type="protein sequence ID" value="MFJ5446644.1"/>
    <property type="molecule type" value="Genomic_DNA"/>
</dbReference>
<dbReference type="PANTHER" id="PTHR30160">
    <property type="entry name" value="TETRAACYLDISACCHARIDE 4'-KINASE-RELATED"/>
    <property type="match status" value="1"/>
</dbReference>
<dbReference type="Proteomes" id="UP001617669">
    <property type="component" value="Unassembled WGS sequence"/>
</dbReference>
<dbReference type="InterPro" id="IPR051199">
    <property type="entry name" value="LPS_LOS_Heptosyltrfase"/>
</dbReference>
<proteinExistence type="predicted"/>
<gene>
    <name evidence="3" type="ORF">ACIKP9_10440</name>
</gene>
<dbReference type="RefSeq" id="WP_400882371.1">
    <property type="nucleotide sequence ID" value="NZ_JBIWXY010000002.1"/>
</dbReference>
<evidence type="ECO:0000256" key="1">
    <source>
        <dbReference type="ARBA" id="ARBA00022676"/>
    </source>
</evidence>
<protein>
    <submittedName>
        <fullName evidence="3">Glycosyltransferase family 9 protein</fullName>
    </submittedName>
</protein>
<keyword evidence="1" id="KW-0328">Glycosyltransferase</keyword>
<reference evidence="3 4" key="1">
    <citation type="submission" date="2024-11" db="EMBL/GenBank/DDBJ databases">
        <authorList>
            <person name="Kaparullina E.N."/>
            <person name="Delegan Y.A."/>
            <person name="Doronina N.V."/>
        </authorList>
    </citation>
    <scope>NUCLEOTIDE SEQUENCE [LARGE SCALE GENOMIC DNA]</scope>
    <source>
        <strain evidence="3 4">7sh_L</strain>
    </source>
</reference>
<evidence type="ECO:0000313" key="4">
    <source>
        <dbReference type="Proteomes" id="UP001617669"/>
    </source>
</evidence>
<name>A0ABW8GMY5_9PROT</name>
<keyword evidence="2" id="KW-0808">Transferase</keyword>
<comment type="caution">
    <text evidence="3">The sequence shown here is derived from an EMBL/GenBank/DDBJ whole genome shotgun (WGS) entry which is preliminary data.</text>
</comment>
<dbReference type="CDD" id="cd03789">
    <property type="entry name" value="GT9_LPS_heptosyltransferase"/>
    <property type="match status" value="1"/>
</dbReference>
<organism evidence="3 4">
    <name type="scientific">Methylobacillus methanolivorans</name>
    <dbReference type="NCBI Taxonomy" id="1848927"/>
    <lineage>
        <taxon>Bacteria</taxon>
        <taxon>Pseudomonadati</taxon>
        <taxon>Pseudomonadota</taxon>
        <taxon>Betaproteobacteria</taxon>
        <taxon>Nitrosomonadales</taxon>
        <taxon>Methylophilaceae</taxon>
        <taxon>Methylobacillus</taxon>
    </lineage>
</organism>
<dbReference type="InterPro" id="IPR002201">
    <property type="entry name" value="Glyco_trans_9"/>
</dbReference>
<dbReference type="Gene3D" id="3.40.50.2000">
    <property type="entry name" value="Glycogen Phosphorylase B"/>
    <property type="match status" value="2"/>
</dbReference>
<dbReference type="Gene3D" id="3.40.50.720">
    <property type="entry name" value="NAD(P)-binding Rossmann-like Domain"/>
    <property type="match status" value="1"/>
</dbReference>
<evidence type="ECO:0000313" key="3">
    <source>
        <dbReference type="EMBL" id="MFJ5446644.1"/>
    </source>
</evidence>
<accession>A0ABW8GMY5</accession>
<sequence length="489" mass="55980">MGFELLSLPPEQRHCEVIAVVDDFRAQERNEYYKTPLITSIELSKLAEQHHDLIAINTCEHPKPKQFFERLCQENNIPSISFQQAEQIFPVLRNKRRQRRKTLRRTLYSRTIDWLVFHLGKWPCKRNGIALTRLDGAGDFLLWLDAAKHICNHHPGQKITLFANAHWAEYATTFSYWDRVVAVDTTRINYDLAYRLKIILSIWWEGYAIAINPTFYRRYIDVTDTLIRISGAPVRIGWDCGVHTGLTMEQKNQTDDWYTRLFTPSTTSPTTPEIVHDAEFASQLIGFPIPPALHPLPQRKVRVLVPDHDYCVLFPGASWSGRRWPVEHFAELGARLQQHFGWHIVLCGSIDEKPLCDAIEQQITAEHVLNLAGHTTFVELVEVIRSAQLLVSNETSAIHIAPAVDTESVCILGGGHYGLFVPYPSVISGMKPAPAINRMDCYHCHWRCSQLHEVNKAVPCIEHITVKDVFDIACQTITKNSWKPIAKPD</sequence>
<dbReference type="SUPFAM" id="SSF53756">
    <property type="entry name" value="UDP-Glycosyltransferase/glycogen phosphorylase"/>
    <property type="match status" value="1"/>
</dbReference>
<dbReference type="Pfam" id="PF01075">
    <property type="entry name" value="Glyco_transf_9"/>
    <property type="match status" value="1"/>
</dbReference>
<keyword evidence="4" id="KW-1185">Reference proteome</keyword>
<evidence type="ECO:0000256" key="2">
    <source>
        <dbReference type="ARBA" id="ARBA00022679"/>
    </source>
</evidence>
<dbReference type="PANTHER" id="PTHR30160:SF1">
    <property type="entry name" value="LIPOPOLYSACCHARIDE 1,2-N-ACETYLGLUCOSAMINETRANSFERASE-RELATED"/>
    <property type="match status" value="1"/>
</dbReference>